<keyword evidence="1" id="KW-0812">Transmembrane</keyword>
<accession>A0ABU1IJC8</accession>
<organism evidence="2 3">
    <name type="scientific">Desmospora profundinema</name>
    <dbReference type="NCBI Taxonomy" id="1571184"/>
    <lineage>
        <taxon>Bacteria</taxon>
        <taxon>Bacillati</taxon>
        <taxon>Bacillota</taxon>
        <taxon>Bacilli</taxon>
        <taxon>Bacillales</taxon>
        <taxon>Thermoactinomycetaceae</taxon>
        <taxon>Desmospora</taxon>
    </lineage>
</organism>
<dbReference type="GO" id="GO:0006508">
    <property type="term" value="P:proteolysis"/>
    <property type="evidence" value="ECO:0007669"/>
    <property type="project" value="UniProtKB-KW"/>
</dbReference>
<evidence type="ECO:0000313" key="3">
    <source>
        <dbReference type="Proteomes" id="UP001185012"/>
    </source>
</evidence>
<dbReference type="GO" id="GO:0008233">
    <property type="term" value="F:peptidase activity"/>
    <property type="evidence" value="ECO:0007669"/>
    <property type="project" value="UniProtKB-KW"/>
</dbReference>
<reference evidence="2 3" key="1">
    <citation type="submission" date="2023-07" db="EMBL/GenBank/DDBJ databases">
        <title>Genomic Encyclopedia of Type Strains, Phase IV (KMG-IV): sequencing the most valuable type-strain genomes for metagenomic binning, comparative biology and taxonomic classification.</title>
        <authorList>
            <person name="Goeker M."/>
        </authorList>
    </citation>
    <scope>NUCLEOTIDE SEQUENCE [LARGE SCALE GENOMIC DNA]</scope>
    <source>
        <strain evidence="2 3">DSM 45903</strain>
    </source>
</reference>
<dbReference type="EMBL" id="JAVDQG010000002">
    <property type="protein sequence ID" value="MDR6224863.1"/>
    <property type="molecule type" value="Genomic_DNA"/>
</dbReference>
<proteinExistence type="predicted"/>
<protein>
    <submittedName>
        <fullName evidence="2">Membrane-bound ClpP family serine protease</fullName>
    </submittedName>
</protein>
<keyword evidence="1" id="KW-0472">Membrane</keyword>
<evidence type="ECO:0000256" key="1">
    <source>
        <dbReference type="SAM" id="Phobius"/>
    </source>
</evidence>
<dbReference type="RefSeq" id="WP_309862752.1">
    <property type="nucleotide sequence ID" value="NZ_JAVDQG010000002.1"/>
</dbReference>
<keyword evidence="3" id="KW-1185">Reference proteome</keyword>
<gene>
    <name evidence="2" type="ORF">JOE21_000854</name>
</gene>
<keyword evidence="1" id="KW-1133">Transmembrane helix</keyword>
<keyword evidence="2" id="KW-0645">Protease</keyword>
<keyword evidence="2" id="KW-0378">Hydrolase</keyword>
<feature type="transmembrane region" description="Helical" evidence="1">
    <location>
        <begin position="7"/>
        <end position="28"/>
    </location>
</feature>
<feature type="transmembrane region" description="Helical" evidence="1">
    <location>
        <begin position="34"/>
        <end position="50"/>
    </location>
</feature>
<evidence type="ECO:0000313" key="2">
    <source>
        <dbReference type="EMBL" id="MDR6224863.1"/>
    </source>
</evidence>
<name>A0ABU1IJC8_9BACL</name>
<dbReference type="Proteomes" id="UP001185012">
    <property type="component" value="Unassembled WGS sequence"/>
</dbReference>
<sequence length="86" mass="9506">MINSAKTYLLFSLKAILLIAFGFLIYAIEGYSPLSIALLLLIPVALIYGTKHLERVYPFSKTSLLLIVFSAFFLLVVAGLAFTYPS</sequence>
<comment type="caution">
    <text evidence="2">The sequence shown here is derived from an EMBL/GenBank/DDBJ whole genome shotgun (WGS) entry which is preliminary data.</text>
</comment>
<feature type="transmembrane region" description="Helical" evidence="1">
    <location>
        <begin position="62"/>
        <end position="84"/>
    </location>
</feature>